<accession>A0ABD0PQN6</accession>
<dbReference type="GO" id="GO:0046872">
    <property type="term" value="F:metal ion binding"/>
    <property type="evidence" value="ECO:0007669"/>
    <property type="project" value="UniProtKB-KW"/>
</dbReference>
<dbReference type="Pfam" id="PF00036">
    <property type="entry name" value="EF-hand_1"/>
    <property type="match status" value="1"/>
</dbReference>
<dbReference type="AlphaFoldDB" id="A0ABD0PQN6"/>
<keyword evidence="5" id="KW-1185">Reference proteome</keyword>
<dbReference type="SUPFAM" id="SSF47473">
    <property type="entry name" value="EF-hand"/>
    <property type="match status" value="1"/>
</dbReference>
<dbReference type="InterPro" id="IPR018247">
    <property type="entry name" value="EF_Hand_1_Ca_BS"/>
</dbReference>
<evidence type="ECO:0000256" key="2">
    <source>
        <dbReference type="ARBA" id="ARBA00022837"/>
    </source>
</evidence>
<comment type="caution">
    <text evidence="4">The sequence shown here is derived from an EMBL/GenBank/DDBJ whole genome shotgun (WGS) entry which is preliminary data.</text>
</comment>
<dbReference type="PROSITE" id="PS00018">
    <property type="entry name" value="EF_HAND_1"/>
    <property type="match status" value="1"/>
</dbReference>
<feature type="non-terminal residue" evidence="4">
    <location>
        <position position="1"/>
    </location>
</feature>
<keyword evidence="2" id="KW-0106">Calcium</keyword>
<evidence type="ECO:0000313" key="4">
    <source>
        <dbReference type="EMBL" id="KAL0176112.1"/>
    </source>
</evidence>
<feature type="non-terminal residue" evidence="4">
    <location>
        <position position="65"/>
    </location>
</feature>
<dbReference type="InterPro" id="IPR011992">
    <property type="entry name" value="EF-hand-dom_pair"/>
</dbReference>
<dbReference type="InterPro" id="IPR002048">
    <property type="entry name" value="EF_hand_dom"/>
</dbReference>
<feature type="domain" description="EF-hand" evidence="3">
    <location>
        <begin position="38"/>
        <end position="65"/>
    </location>
</feature>
<evidence type="ECO:0000259" key="3">
    <source>
        <dbReference type="PROSITE" id="PS50222"/>
    </source>
</evidence>
<dbReference type="EMBL" id="JAMKFB020000014">
    <property type="protein sequence ID" value="KAL0176112.1"/>
    <property type="molecule type" value="Genomic_DNA"/>
</dbReference>
<keyword evidence="1" id="KW-0479">Metal-binding</keyword>
<name>A0ABD0PQN6_CIRMR</name>
<sequence>DNCRLGDYKKLKTKMLDLHAQRYLTPGSRGSHENDMATRKHLVDMMFKRFDADGNGKVDSSELSQ</sequence>
<evidence type="ECO:0000256" key="1">
    <source>
        <dbReference type="ARBA" id="ARBA00022723"/>
    </source>
</evidence>
<organism evidence="4 5">
    <name type="scientific">Cirrhinus mrigala</name>
    <name type="common">Mrigala</name>
    <dbReference type="NCBI Taxonomy" id="683832"/>
    <lineage>
        <taxon>Eukaryota</taxon>
        <taxon>Metazoa</taxon>
        <taxon>Chordata</taxon>
        <taxon>Craniata</taxon>
        <taxon>Vertebrata</taxon>
        <taxon>Euteleostomi</taxon>
        <taxon>Actinopterygii</taxon>
        <taxon>Neopterygii</taxon>
        <taxon>Teleostei</taxon>
        <taxon>Ostariophysi</taxon>
        <taxon>Cypriniformes</taxon>
        <taxon>Cyprinidae</taxon>
        <taxon>Labeoninae</taxon>
        <taxon>Labeonini</taxon>
        <taxon>Cirrhinus</taxon>
    </lineage>
</organism>
<protein>
    <recommendedName>
        <fullName evidence="3">EF-hand domain-containing protein</fullName>
    </recommendedName>
</protein>
<evidence type="ECO:0000313" key="5">
    <source>
        <dbReference type="Proteomes" id="UP001529510"/>
    </source>
</evidence>
<dbReference type="PROSITE" id="PS50222">
    <property type="entry name" value="EF_HAND_2"/>
    <property type="match status" value="1"/>
</dbReference>
<dbReference type="Gene3D" id="1.10.238.10">
    <property type="entry name" value="EF-hand"/>
    <property type="match status" value="1"/>
</dbReference>
<gene>
    <name evidence="4" type="ORF">M9458_028442</name>
</gene>
<proteinExistence type="predicted"/>
<reference evidence="4 5" key="1">
    <citation type="submission" date="2024-05" db="EMBL/GenBank/DDBJ databases">
        <title>Genome sequencing and assembly of Indian major carp, Cirrhinus mrigala (Hamilton, 1822).</title>
        <authorList>
            <person name="Mohindra V."/>
            <person name="Chowdhury L.M."/>
            <person name="Lal K."/>
            <person name="Jena J.K."/>
        </authorList>
    </citation>
    <scope>NUCLEOTIDE SEQUENCE [LARGE SCALE GENOMIC DNA]</scope>
    <source>
        <strain evidence="4">CM1030</strain>
        <tissue evidence="4">Blood</tissue>
    </source>
</reference>
<dbReference type="Proteomes" id="UP001529510">
    <property type="component" value="Unassembled WGS sequence"/>
</dbReference>